<evidence type="ECO:0000313" key="2">
    <source>
        <dbReference type="Proteomes" id="UP000670092"/>
    </source>
</evidence>
<evidence type="ECO:0000313" key="1">
    <source>
        <dbReference type="EMBL" id="KAG5305384.1"/>
    </source>
</evidence>
<gene>
    <name evidence="1" type="ORF">I7I52_04023</name>
</gene>
<proteinExistence type="predicted"/>
<accession>A0A8H7ZD58</accession>
<protein>
    <submittedName>
        <fullName evidence="1">Uncharacterized protein</fullName>
    </submittedName>
</protein>
<dbReference type="AlphaFoldDB" id="A0A8H7ZD58"/>
<dbReference type="OrthoDB" id="426718at2759"/>
<dbReference type="EMBL" id="JAEVHI010000001">
    <property type="protein sequence ID" value="KAG5305384.1"/>
    <property type="molecule type" value="Genomic_DNA"/>
</dbReference>
<dbReference type="Proteomes" id="UP000670092">
    <property type="component" value="Unassembled WGS sequence"/>
</dbReference>
<sequence length="88" mass="9375">MRCLCNAEGKSSLAAIVNGQQEEKGRDQCKADPLAAVELCAFHCALPGCRRGGSGQVIAGINTERRGEETVYVCALADIRGHLPLRGY</sequence>
<comment type="caution">
    <text evidence="1">The sequence shown here is derived from an EMBL/GenBank/DDBJ whole genome shotgun (WGS) entry which is preliminary data.</text>
</comment>
<name>A0A8H7ZD58_AJECA</name>
<reference evidence="1 2" key="1">
    <citation type="submission" date="2021-01" db="EMBL/GenBank/DDBJ databases">
        <title>Chromosome-level genome assembly of a human fungal pathogen reveals clustering of transcriptionally co-regulated genes.</title>
        <authorList>
            <person name="Voorhies M."/>
            <person name="Cohen S."/>
            <person name="Shea T.P."/>
            <person name="Petrus S."/>
            <person name="Munoz J.F."/>
            <person name="Poplawski S."/>
            <person name="Goldman W.E."/>
            <person name="Michael T."/>
            <person name="Cuomo C.A."/>
            <person name="Sil A."/>
            <person name="Beyhan S."/>
        </authorList>
    </citation>
    <scope>NUCLEOTIDE SEQUENCE [LARGE SCALE GENOMIC DNA]</scope>
    <source>
        <strain evidence="1 2">G184AR</strain>
    </source>
</reference>
<dbReference type="VEuPathDB" id="FungiDB:I7I52_04023"/>
<organism evidence="1 2">
    <name type="scientific">Ajellomyces capsulatus</name>
    <name type="common">Darling's disease fungus</name>
    <name type="synonym">Histoplasma capsulatum</name>
    <dbReference type="NCBI Taxonomy" id="5037"/>
    <lineage>
        <taxon>Eukaryota</taxon>
        <taxon>Fungi</taxon>
        <taxon>Dikarya</taxon>
        <taxon>Ascomycota</taxon>
        <taxon>Pezizomycotina</taxon>
        <taxon>Eurotiomycetes</taxon>
        <taxon>Eurotiomycetidae</taxon>
        <taxon>Onygenales</taxon>
        <taxon>Ajellomycetaceae</taxon>
        <taxon>Histoplasma</taxon>
    </lineage>
</organism>